<dbReference type="InterPro" id="IPR013922">
    <property type="entry name" value="Cyclin_PHO80-like"/>
</dbReference>
<accession>A0ABQ8GWP7</accession>
<dbReference type="PANTHER" id="PTHR15615:SF91">
    <property type="entry name" value="CYCLIN-P4-1"/>
    <property type="match status" value="1"/>
</dbReference>
<comment type="caution">
    <text evidence="3">The sequence shown here is derived from an EMBL/GenBank/DDBJ whole genome shotgun (WGS) entry which is preliminary data.</text>
</comment>
<keyword evidence="4" id="KW-1185">Reference proteome</keyword>
<organism evidence="3 4">
    <name type="scientific">Xanthoceras sorbifolium</name>
    <dbReference type="NCBI Taxonomy" id="99658"/>
    <lineage>
        <taxon>Eukaryota</taxon>
        <taxon>Viridiplantae</taxon>
        <taxon>Streptophyta</taxon>
        <taxon>Embryophyta</taxon>
        <taxon>Tracheophyta</taxon>
        <taxon>Spermatophyta</taxon>
        <taxon>Magnoliopsida</taxon>
        <taxon>eudicotyledons</taxon>
        <taxon>Gunneridae</taxon>
        <taxon>Pentapetalae</taxon>
        <taxon>rosids</taxon>
        <taxon>malvids</taxon>
        <taxon>Sapindales</taxon>
        <taxon>Sapindaceae</taxon>
        <taxon>Xanthoceroideae</taxon>
        <taxon>Xanthoceras</taxon>
    </lineage>
</organism>
<keyword evidence="1" id="KW-0132">Cell division</keyword>
<dbReference type="Gene3D" id="1.10.472.10">
    <property type="entry name" value="Cyclin-like"/>
    <property type="match status" value="1"/>
</dbReference>
<evidence type="ECO:0000256" key="2">
    <source>
        <dbReference type="ARBA" id="ARBA00023306"/>
    </source>
</evidence>
<evidence type="ECO:0000313" key="4">
    <source>
        <dbReference type="Proteomes" id="UP000827721"/>
    </source>
</evidence>
<reference evidence="3 4" key="1">
    <citation type="submission" date="2021-02" db="EMBL/GenBank/DDBJ databases">
        <title>Plant Genome Project.</title>
        <authorList>
            <person name="Zhang R.-G."/>
        </authorList>
    </citation>
    <scope>NUCLEOTIDE SEQUENCE [LARGE SCALE GENOMIC DNA]</scope>
    <source>
        <tissue evidence="3">Leaves</tissue>
    </source>
</reference>
<proteinExistence type="predicted"/>
<dbReference type="EMBL" id="JAFEMO010000718">
    <property type="protein sequence ID" value="KAH7510851.1"/>
    <property type="molecule type" value="Genomic_DNA"/>
</dbReference>
<protein>
    <submittedName>
        <fullName evidence="3">Uncharacterized protein</fullName>
    </submittedName>
</protein>
<sequence>MPHHHPPVSLLSHGSAPLLILISSGQRRCSSLGLRSSCRRSKHPLIYYNNAFYAKVGRISTSRMNHLEVDLLFGLGFQFTTFNSYCSHLHREIFLQSPLHLADPLSMGRTLVKQYHLCFTTEDESTHQQQLAV</sequence>
<dbReference type="Proteomes" id="UP000827721">
    <property type="component" value="Unassembled WGS sequence"/>
</dbReference>
<evidence type="ECO:0000313" key="3">
    <source>
        <dbReference type="EMBL" id="KAH7510851.1"/>
    </source>
</evidence>
<dbReference type="PANTHER" id="PTHR15615">
    <property type="match status" value="1"/>
</dbReference>
<gene>
    <name evidence="3" type="ORF">JRO89_XSUnG0245300</name>
</gene>
<keyword evidence="2" id="KW-0131">Cell cycle</keyword>
<name>A0ABQ8GWP7_9ROSI</name>
<evidence type="ECO:0000256" key="1">
    <source>
        <dbReference type="ARBA" id="ARBA00022618"/>
    </source>
</evidence>
<dbReference type="Pfam" id="PF08613">
    <property type="entry name" value="Cyclin"/>
    <property type="match status" value="1"/>
</dbReference>